<evidence type="ECO:0000313" key="14">
    <source>
        <dbReference type="EMBL" id="OSX69719.1"/>
    </source>
</evidence>
<dbReference type="GO" id="GO:0005737">
    <property type="term" value="C:cytoplasm"/>
    <property type="evidence" value="ECO:0007669"/>
    <property type="project" value="TreeGrafter"/>
</dbReference>
<dbReference type="PROSITE" id="PS51987">
    <property type="entry name" value="GS_CATALYTIC"/>
    <property type="match status" value="1"/>
</dbReference>
<dbReference type="OrthoDB" id="1936100at2759"/>
<name>A0A1X6NM41_PORUM</name>
<keyword evidence="11" id="KW-0732">Signal</keyword>
<keyword evidence="5 9" id="KW-0067">ATP-binding</keyword>
<evidence type="ECO:0000256" key="4">
    <source>
        <dbReference type="ARBA" id="ARBA00022741"/>
    </source>
</evidence>
<dbReference type="PANTHER" id="PTHR20852">
    <property type="entry name" value="GLUTAMINE SYNTHETASE"/>
    <property type="match status" value="1"/>
</dbReference>
<dbReference type="EMBL" id="KV919429">
    <property type="protein sequence ID" value="OSX69719.1"/>
    <property type="molecule type" value="Genomic_DNA"/>
</dbReference>
<evidence type="ECO:0000256" key="9">
    <source>
        <dbReference type="RuleBase" id="RU004356"/>
    </source>
</evidence>
<dbReference type="Proteomes" id="UP000218209">
    <property type="component" value="Unassembled WGS sequence"/>
</dbReference>
<evidence type="ECO:0000313" key="15">
    <source>
        <dbReference type="Proteomes" id="UP000218209"/>
    </source>
</evidence>
<dbReference type="GO" id="GO:0006542">
    <property type="term" value="P:glutamine biosynthetic process"/>
    <property type="evidence" value="ECO:0007669"/>
    <property type="project" value="InterPro"/>
</dbReference>
<dbReference type="AlphaFoldDB" id="A0A1X6NM41"/>
<dbReference type="InterPro" id="IPR014746">
    <property type="entry name" value="Gln_synth/guanido_kin_cat_dom"/>
</dbReference>
<feature type="compositionally biased region" description="Low complexity" evidence="10">
    <location>
        <begin position="32"/>
        <end position="44"/>
    </location>
</feature>
<evidence type="ECO:0000256" key="3">
    <source>
        <dbReference type="ARBA" id="ARBA00022598"/>
    </source>
</evidence>
<feature type="domain" description="GS beta-grasp" evidence="12">
    <location>
        <begin position="81"/>
        <end position="163"/>
    </location>
</feature>
<dbReference type="GO" id="GO:0005524">
    <property type="term" value="F:ATP binding"/>
    <property type="evidence" value="ECO:0007669"/>
    <property type="project" value="UniProtKB-KW"/>
</dbReference>
<comment type="catalytic activity">
    <reaction evidence="6 9">
        <text>L-glutamate + NH4(+) + ATP = L-glutamine + ADP + phosphate + H(+)</text>
        <dbReference type="Rhea" id="RHEA:16169"/>
        <dbReference type="ChEBI" id="CHEBI:15378"/>
        <dbReference type="ChEBI" id="CHEBI:28938"/>
        <dbReference type="ChEBI" id="CHEBI:29985"/>
        <dbReference type="ChEBI" id="CHEBI:30616"/>
        <dbReference type="ChEBI" id="CHEBI:43474"/>
        <dbReference type="ChEBI" id="CHEBI:58359"/>
        <dbReference type="ChEBI" id="CHEBI:456216"/>
        <dbReference type="EC" id="6.3.1.2"/>
    </reaction>
</comment>
<proteinExistence type="inferred from homology"/>
<evidence type="ECO:0000256" key="7">
    <source>
        <dbReference type="PROSITE-ProRule" id="PRU01330"/>
    </source>
</evidence>
<feature type="region of interest" description="Disordered" evidence="10">
    <location>
        <begin position="32"/>
        <end position="52"/>
    </location>
</feature>
<comment type="similarity">
    <text evidence="1 7 8">Belongs to the glutamine synthetase family.</text>
</comment>
<reference evidence="14 15" key="1">
    <citation type="submission" date="2017-03" db="EMBL/GenBank/DDBJ databases">
        <title>WGS assembly of Porphyra umbilicalis.</title>
        <authorList>
            <person name="Brawley S.H."/>
            <person name="Blouin N.A."/>
            <person name="Ficko-Blean E."/>
            <person name="Wheeler G.L."/>
            <person name="Lohr M."/>
            <person name="Goodson H.V."/>
            <person name="Jenkins J.W."/>
            <person name="Blaby-Haas C.E."/>
            <person name="Helliwell K.E."/>
            <person name="Chan C."/>
            <person name="Marriage T."/>
            <person name="Bhattacharya D."/>
            <person name="Klein A.S."/>
            <person name="Badis Y."/>
            <person name="Brodie J."/>
            <person name="Cao Y."/>
            <person name="Collen J."/>
            <person name="Dittami S.M."/>
            <person name="Gachon C.M."/>
            <person name="Green B.R."/>
            <person name="Karpowicz S."/>
            <person name="Kim J.W."/>
            <person name="Kudahl U."/>
            <person name="Lin S."/>
            <person name="Michel G."/>
            <person name="Mittag M."/>
            <person name="Olson B.J."/>
            <person name="Pangilinan J."/>
            <person name="Peng Y."/>
            <person name="Qiu H."/>
            <person name="Shu S."/>
            <person name="Singer J.T."/>
            <person name="Smith A.G."/>
            <person name="Sprecher B.N."/>
            <person name="Wagner V."/>
            <person name="Wang W."/>
            <person name="Wang Z.-Y."/>
            <person name="Yan J."/>
            <person name="Yarish C."/>
            <person name="Zoeuner-Riek S."/>
            <person name="Zhuang Y."/>
            <person name="Zou Y."/>
            <person name="Lindquist E.A."/>
            <person name="Grimwood J."/>
            <person name="Barry K."/>
            <person name="Rokhsar D.S."/>
            <person name="Schmutz J."/>
            <person name="Stiller J.W."/>
            <person name="Grossman A.R."/>
            <person name="Prochnik S.E."/>
        </authorList>
    </citation>
    <scope>NUCLEOTIDE SEQUENCE [LARGE SCALE GENOMIC DNA]</scope>
    <source>
        <strain evidence="14">4086291</strain>
    </source>
</reference>
<dbReference type="GO" id="GO:0004356">
    <property type="term" value="F:glutamine synthetase activity"/>
    <property type="evidence" value="ECO:0007669"/>
    <property type="project" value="UniProtKB-EC"/>
</dbReference>
<dbReference type="PROSITE" id="PS00180">
    <property type="entry name" value="GLNA_1"/>
    <property type="match status" value="1"/>
</dbReference>
<keyword evidence="4 9" id="KW-0547">Nucleotide-binding</keyword>
<dbReference type="EC" id="6.3.1.2" evidence="2 9"/>
<feature type="signal peptide" evidence="11">
    <location>
        <begin position="1"/>
        <end position="23"/>
    </location>
</feature>
<evidence type="ECO:0000256" key="10">
    <source>
        <dbReference type="SAM" id="MobiDB-lite"/>
    </source>
</evidence>
<evidence type="ECO:0000256" key="2">
    <source>
        <dbReference type="ARBA" id="ARBA00012937"/>
    </source>
</evidence>
<feature type="domain" description="GS catalytic" evidence="13">
    <location>
        <begin position="170"/>
        <end position="415"/>
    </location>
</feature>
<dbReference type="Gene3D" id="3.10.20.70">
    <property type="entry name" value="Glutamine synthetase, N-terminal domain"/>
    <property type="match status" value="1"/>
</dbReference>
<dbReference type="PANTHER" id="PTHR20852:SF57">
    <property type="entry name" value="GLUTAMINE SYNTHETASE 2 CYTOPLASMIC"/>
    <property type="match status" value="1"/>
</dbReference>
<dbReference type="InterPro" id="IPR036651">
    <property type="entry name" value="Gln_synt_N_sf"/>
</dbReference>
<dbReference type="Gene3D" id="3.30.590.10">
    <property type="entry name" value="Glutamine synthetase/guanido kinase, catalytic domain"/>
    <property type="match status" value="1"/>
</dbReference>
<protein>
    <recommendedName>
        <fullName evidence="2 9">Glutamine synthetase</fullName>
        <ecNumber evidence="2 9">6.3.1.2</ecNumber>
    </recommendedName>
</protein>
<sequence length="415" mass="44408">MAAFVGSVASAASLFVAPGTASATSSRAAALPRGRVAAAGGRRAPTMVERPSVDQSTVDRYASLPLNGKVFAEYIWLGGLSAVDCNGVKQCMDPDDIRSKTKVVDKVPTSPADLPKWNFDGSSTGQAPGDDSEVILHPVAVYPDPFRGSPHVLVLCDCYTPQGVPLPSNTRAPAKALMDKVSDQVPWFGIEQEYTLLDLDGKPLGWPKMGFPAPQGPYYCGAGATRAIGRELADAHARACLYAGIQLSGVNLEVMLSQLEYQVGPCVGIDSGDQMWVARYIMLRLCEEFNCVASLHPKPMTEGEWNGAGCHTNFSTEAMRQPGGFEVIKGCMPKLEAAHQKHIALYGVDNDARLSGSFETQAIDKFSWGVADRGASIRVGRDVEAEGKGFFEDRRPGSNIDPYTVTAALVETCLM</sequence>
<dbReference type="InterPro" id="IPR027302">
    <property type="entry name" value="Gln_synth_N_conserv_site"/>
</dbReference>
<dbReference type="PROSITE" id="PS51986">
    <property type="entry name" value="GS_BETA_GRASP"/>
    <property type="match status" value="1"/>
</dbReference>
<dbReference type="SUPFAM" id="SSF55931">
    <property type="entry name" value="Glutamine synthetase/guanido kinase"/>
    <property type="match status" value="1"/>
</dbReference>
<evidence type="ECO:0000259" key="12">
    <source>
        <dbReference type="PROSITE" id="PS51986"/>
    </source>
</evidence>
<feature type="chain" id="PRO_5012755838" description="Glutamine synthetase" evidence="11">
    <location>
        <begin position="24"/>
        <end position="415"/>
    </location>
</feature>
<accession>A0A1X6NM41</accession>
<dbReference type="InterPro" id="IPR027303">
    <property type="entry name" value="Gln_synth_gly_rich_site"/>
</dbReference>
<evidence type="ECO:0000256" key="11">
    <source>
        <dbReference type="SAM" id="SignalP"/>
    </source>
</evidence>
<dbReference type="Pfam" id="PF00120">
    <property type="entry name" value="Gln-synt_C"/>
    <property type="match status" value="1"/>
</dbReference>
<dbReference type="SUPFAM" id="SSF54368">
    <property type="entry name" value="Glutamine synthetase, N-terminal domain"/>
    <property type="match status" value="1"/>
</dbReference>
<evidence type="ECO:0000256" key="1">
    <source>
        <dbReference type="ARBA" id="ARBA00009897"/>
    </source>
</evidence>
<dbReference type="InterPro" id="IPR008146">
    <property type="entry name" value="Gln_synth_cat_dom"/>
</dbReference>
<organism evidence="14 15">
    <name type="scientific">Porphyra umbilicalis</name>
    <name type="common">Purple laver</name>
    <name type="synonym">Red alga</name>
    <dbReference type="NCBI Taxonomy" id="2786"/>
    <lineage>
        <taxon>Eukaryota</taxon>
        <taxon>Rhodophyta</taxon>
        <taxon>Bangiophyceae</taxon>
        <taxon>Bangiales</taxon>
        <taxon>Bangiaceae</taxon>
        <taxon>Porphyra</taxon>
    </lineage>
</organism>
<dbReference type="Pfam" id="PF03951">
    <property type="entry name" value="Gln-synt_N"/>
    <property type="match status" value="1"/>
</dbReference>
<dbReference type="InterPro" id="IPR050292">
    <property type="entry name" value="Glutamine_Synthetase"/>
</dbReference>
<dbReference type="SMART" id="SM01230">
    <property type="entry name" value="Gln-synt_C"/>
    <property type="match status" value="1"/>
</dbReference>
<keyword evidence="3 9" id="KW-0436">Ligase</keyword>
<keyword evidence="15" id="KW-1185">Reference proteome</keyword>
<evidence type="ECO:0000256" key="6">
    <source>
        <dbReference type="ARBA" id="ARBA00049436"/>
    </source>
</evidence>
<evidence type="ECO:0000259" key="13">
    <source>
        <dbReference type="PROSITE" id="PS51987"/>
    </source>
</evidence>
<evidence type="ECO:0000256" key="8">
    <source>
        <dbReference type="RuleBase" id="RU000384"/>
    </source>
</evidence>
<dbReference type="PROSITE" id="PS00181">
    <property type="entry name" value="GLNA_ATP"/>
    <property type="match status" value="1"/>
</dbReference>
<evidence type="ECO:0000256" key="5">
    <source>
        <dbReference type="ARBA" id="ARBA00022840"/>
    </source>
</evidence>
<gene>
    <name evidence="14" type="ORF">BU14_1246s0003</name>
</gene>
<dbReference type="FunFam" id="3.30.590.10:FF:000004">
    <property type="entry name" value="Glutamine synthetase"/>
    <property type="match status" value="1"/>
</dbReference>
<dbReference type="InterPro" id="IPR008147">
    <property type="entry name" value="Gln_synt_N"/>
</dbReference>